<dbReference type="AlphaFoldDB" id="A0A016S7C2"/>
<dbReference type="Proteomes" id="UP000024635">
    <property type="component" value="Unassembled WGS sequence"/>
</dbReference>
<organism evidence="1 2">
    <name type="scientific">Ancylostoma ceylanicum</name>
    <dbReference type="NCBI Taxonomy" id="53326"/>
    <lineage>
        <taxon>Eukaryota</taxon>
        <taxon>Metazoa</taxon>
        <taxon>Ecdysozoa</taxon>
        <taxon>Nematoda</taxon>
        <taxon>Chromadorea</taxon>
        <taxon>Rhabditida</taxon>
        <taxon>Rhabditina</taxon>
        <taxon>Rhabditomorpha</taxon>
        <taxon>Strongyloidea</taxon>
        <taxon>Ancylostomatidae</taxon>
        <taxon>Ancylostomatinae</taxon>
        <taxon>Ancylostoma</taxon>
    </lineage>
</organism>
<evidence type="ECO:0000313" key="2">
    <source>
        <dbReference type="Proteomes" id="UP000024635"/>
    </source>
</evidence>
<keyword evidence="2" id="KW-1185">Reference proteome</keyword>
<gene>
    <name evidence="1" type="primary">Acey_s0285.g1368</name>
    <name evidence="1" type="ORF">Y032_0285g1368</name>
</gene>
<comment type="caution">
    <text evidence="1">The sequence shown here is derived from an EMBL/GenBank/DDBJ whole genome shotgun (WGS) entry which is preliminary data.</text>
</comment>
<proteinExistence type="predicted"/>
<accession>A0A016S7C2</accession>
<dbReference type="EMBL" id="JARK01001621">
    <property type="protein sequence ID" value="EYB86149.1"/>
    <property type="molecule type" value="Genomic_DNA"/>
</dbReference>
<reference evidence="2" key="1">
    <citation type="journal article" date="2015" name="Nat. Genet.">
        <title>The genome and transcriptome of the zoonotic hookworm Ancylostoma ceylanicum identify infection-specific gene families.</title>
        <authorList>
            <person name="Schwarz E.M."/>
            <person name="Hu Y."/>
            <person name="Antoshechkin I."/>
            <person name="Miller M.M."/>
            <person name="Sternberg P.W."/>
            <person name="Aroian R.V."/>
        </authorList>
    </citation>
    <scope>NUCLEOTIDE SEQUENCE</scope>
    <source>
        <strain evidence="2">HY135</strain>
    </source>
</reference>
<sequence>MSCSHYVGSDSTCSFSVAFNKVGLALRSWSIFQGLISPCTSQKPTTLWRFERHTLCKRCIDGMSRVPHRSSKFYFIKQNFTNSLTAHNISFILKTQQRSDTDPSQIAWVADVTGYQHA</sequence>
<name>A0A016S7C2_9BILA</name>
<protein>
    <submittedName>
        <fullName evidence="1">Uncharacterized protein</fullName>
    </submittedName>
</protein>
<evidence type="ECO:0000313" key="1">
    <source>
        <dbReference type="EMBL" id="EYB86149.1"/>
    </source>
</evidence>